<dbReference type="RefSeq" id="WP_280573795.1">
    <property type="nucleotide sequence ID" value="NZ_JARXRM010000027.1"/>
</dbReference>
<feature type="region of interest" description="Disordered" evidence="1">
    <location>
        <begin position="418"/>
        <end position="442"/>
    </location>
</feature>
<feature type="transmembrane region" description="Helical" evidence="2">
    <location>
        <begin position="80"/>
        <end position="98"/>
    </location>
</feature>
<comment type="caution">
    <text evidence="3">The sequence shown here is derived from an EMBL/GenBank/DDBJ whole genome shotgun (WGS) entry which is preliminary data.</text>
</comment>
<feature type="transmembrane region" description="Helical" evidence="2">
    <location>
        <begin position="12"/>
        <end position="33"/>
    </location>
</feature>
<dbReference type="Proteomes" id="UP001156940">
    <property type="component" value="Unassembled WGS sequence"/>
</dbReference>
<evidence type="ECO:0000256" key="1">
    <source>
        <dbReference type="SAM" id="MobiDB-lite"/>
    </source>
</evidence>
<feature type="transmembrane region" description="Helical" evidence="2">
    <location>
        <begin position="369"/>
        <end position="386"/>
    </location>
</feature>
<feature type="transmembrane region" description="Helical" evidence="2">
    <location>
        <begin position="171"/>
        <end position="188"/>
    </location>
</feature>
<feature type="transmembrane region" description="Helical" evidence="2">
    <location>
        <begin position="340"/>
        <end position="357"/>
    </location>
</feature>
<organism evidence="3 4">
    <name type="scientific">Luteimonas endophytica</name>
    <dbReference type="NCBI Taxonomy" id="3042023"/>
    <lineage>
        <taxon>Bacteria</taxon>
        <taxon>Pseudomonadati</taxon>
        <taxon>Pseudomonadota</taxon>
        <taxon>Gammaproteobacteria</taxon>
        <taxon>Lysobacterales</taxon>
        <taxon>Lysobacteraceae</taxon>
        <taxon>Luteimonas</taxon>
    </lineage>
</organism>
<keyword evidence="4" id="KW-1185">Reference proteome</keyword>
<keyword evidence="2" id="KW-0812">Transmembrane</keyword>
<dbReference type="EMBL" id="JARXRM010000027">
    <property type="protein sequence ID" value="MDH5822806.1"/>
    <property type="molecule type" value="Genomic_DNA"/>
</dbReference>
<sequence>MPALPSNNRKLLWTAIAATQWALLMGLGTWLALWWQPAPHSDWGYYWAAAGDVAAYERGGLSLWLLAVPKALGWSPVASALALNLPAATAALGLAWHVDPTRWRVFAQLTAAYLLLITPFFGIVQLDLISAAQLGLGMWLAFGPGLSLPFRIRLPLAAVAIAFAVSTKPQYALVVWALVPMALALMILRRGHPRAGASAIYGVLLAGSLLGFATDMAMRQASGRTEQIRTSSAVTLYAGLLVSSDRRDERCGYWSVAAAQAARQDLDRSMLVAARDRLSARPLEHWISVVACKAPQIVSPPPYALYWLIESPNIRARIDTRQDRERLQERYLRALGLEQLAYRALTLTILIACGWTAARSRRAAAPPRAWLPVLWILAFWVVHTVFEIQGRYFLGMFLLAPLLCGLVLRQVGRRSGPSRAALRTEPATGGGPQTPKPPATKV</sequence>
<feature type="transmembrane region" description="Helical" evidence="2">
    <location>
        <begin position="110"/>
        <end position="136"/>
    </location>
</feature>
<reference evidence="3 4" key="1">
    <citation type="submission" date="2023-04" db="EMBL/GenBank/DDBJ databases">
        <title>Luteimonas endophyticus RD2P54.</title>
        <authorList>
            <person name="Sun J.-Q."/>
        </authorList>
    </citation>
    <scope>NUCLEOTIDE SEQUENCE [LARGE SCALE GENOMIC DNA]</scope>
    <source>
        <strain evidence="3 4">RD2P54</strain>
    </source>
</reference>
<evidence type="ECO:0000313" key="4">
    <source>
        <dbReference type="Proteomes" id="UP001156940"/>
    </source>
</evidence>
<keyword evidence="2" id="KW-0472">Membrane</keyword>
<feature type="transmembrane region" description="Helical" evidence="2">
    <location>
        <begin position="195"/>
        <end position="214"/>
    </location>
</feature>
<accession>A0ABT6J7K1</accession>
<feature type="transmembrane region" description="Helical" evidence="2">
    <location>
        <begin position="392"/>
        <end position="409"/>
    </location>
</feature>
<evidence type="ECO:0000313" key="3">
    <source>
        <dbReference type="EMBL" id="MDH5822806.1"/>
    </source>
</evidence>
<protein>
    <recommendedName>
        <fullName evidence="5">Glycosyltransferase RgtA/B/C/D-like domain-containing protein</fullName>
    </recommendedName>
</protein>
<evidence type="ECO:0008006" key="5">
    <source>
        <dbReference type="Google" id="ProtNLM"/>
    </source>
</evidence>
<keyword evidence="2" id="KW-1133">Transmembrane helix</keyword>
<gene>
    <name evidence="3" type="ORF">QFW77_07335</name>
</gene>
<proteinExistence type="predicted"/>
<evidence type="ECO:0000256" key="2">
    <source>
        <dbReference type="SAM" id="Phobius"/>
    </source>
</evidence>
<name>A0ABT6J7K1_9GAMM</name>